<protein>
    <submittedName>
        <fullName evidence="10">Variant surface glycoprotein 1125.251</fullName>
    </submittedName>
</protein>
<dbReference type="EMBL" id="KX699132">
    <property type="protein sequence ID" value="APD73088.1"/>
    <property type="molecule type" value="Genomic_DNA"/>
</dbReference>
<evidence type="ECO:0000256" key="9">
    <source>
        <dbReference type="SAM" id="SignalP"/>
    </source>
</evidence>
<evidence type="ECO:0000256" key="5">
    <source>
        <dbReference type="ARBA" id="ARBA00023136"/>
    </source>
</evidence>
<dbReference type="AlphaFoldDB" id="A0A1J0R5H9"/>
<feature type="signal peptide" evidence="9">
    <location>
        <begin position="1"/>
        <end position="22"/>
    </location>
</feature>
<keyword evidence="3" id="KW-1003">Cell membrane</keyword>
<keyword evidence="5" id="KW-0472">Membrane</keyword>
<dbReference type="SUPFAM" id="SSF58087">
    <property type="entry name" value="Variant surface glycoprotein (N-terminal domain)"/>
    <property type="match status" value="1"/>
</dbReference>
<keyword evidence="4" id="KW-0336">GPI-anchor</keyword>
<evidence type="ECO:0000256" key="2">
    <source>
        <dbReference type="ARBA" id="ARBA00004609"/>
    </source>
</evidence>
<keyword evidence="9" id="KW-0732">Signal</keyword>
<evidence type="ECO:0000256" key="7">
    <source>
        <dbReference type="ARBA" id="ARBA00023288"/>
    </source>
</evidence>
<feature type="compositionally biased region" description="Low complexity" evidence="8">
    <location>
        <begin position="476"/>
        <end position="485"/>
    </location>
</feature>
<evidence type="ECO:0000256" key="6">
    <source>
        <dbReference type="ARBA" id="ARBA00023180"/>
    </source>
</evidence>
<evidence type="ECO:0000256" key="4">
    <source>
        <dbReference type="ARBA" id="ARBA00022622"/>
    </source>
</evidence>
<dbReference type="InterPro" id="IPR027446">
    <property type="entry name" value="VSG_C_dom_sf"/>
</dbReference>
<feature type="region of interest" description="Disordered" evidence="8">
    <location>
        <begin position="461"/>
        <end position="485"/>
    </location>
</feature>
<dbReference type="SUPFAM" id="SSF118251">
    <property type="entry name" value="Variant surface glycoprotein MITAT 1.2, VSG 221, C-terminal domain"/>
    <property type="match status" value="1"/>
</dbReference>
<dbReference type="GO" id="GO:0005886">
    <property type="term" value="C:plasma membrane"/>
    <property type="evidence" value="ECO:0007669"/>
    <property type="project" value="UniProtKB-SubCell"/>
</dbReference>
<proteinExistence type="predicted"/>
<comment type="function">
    <text evidence="1">VSG forms a coat on the surface of the parasite. The trypanosome evades the immune response of the host by expressing a series of antigenically distinct VSGs from an estimated 1000 VSG genes.</text>
</comment>
<keyword evidence="6" id="KW-0325">Glycoprotein</keyword>
<dbReference type="Gene3D" id="4.10.110.20">
    <property type="entry name" value="Variant surface glycoprotein MITAT 1.2, VSG 221, C-terminal domain"/>
    <property type="match status" value="1"/>
</dbReference>
<evidence type="ECO:0000256" key="8">
    <source>
        <dbReference type="SAM" id="MobiDB-lite"/>
    </source>
</evidence>
<reference evidence="10" key="1">
    <citation type="submission" date="2016-08" db="EMBL/GenBank/DDBJ databases">
        <title>VSG repertoire of Trypanosoma brucei EATRO 1125.</title>
        <authorList>
            <person name="Cross G.A."/>
        </authorList>
    </citation>
    <scope>NUCLEOTIDE SEQUENCE</scope>
    <source>
        <strain evidence="10">EATRO 1125</strain>
    </source>
</reference>
<feature type="chain" id="PRO_5013040307" evidence="9">
    <location>
        <begin position="23"/>
        <end position="501"/>
    </location>
</feature>
<sequence length="501" mass="53249">MNTHQRWLSLAVCVLWVGYTKASADALDTDSKAAKIANTCHERLFLNKVIEAIDQKLMPARVRLNKLETERNAYLLAACAAPSSKDRLTYLFLSALAGQRAKAQDEHIDQAERTQATAALTIRRRIAALEAMLATQPFEPAKDGEASENAVGGGDGSAGTAKKCTVVVKGEAKEPTKCTQDTAADGDIEAAAAGYTELTRLPLTPDTAFAFNNVQITIDVHGTIASIANVASGTNIGCASLAGSGAGTFSGGSNHWLGISALTRKPAATKPTQVTIATAASNYEDTDKNNLKNTGYVGINELSAAIKAAQAVAPNTEELPSEATVSSLATTRDALTTYKAVTTGSNTKPTQADTEAMISFLGPKEKTIKDLFLQKLTTEKVQGTTEIAELDKPIQELAESKHYSKALGICYAMKEQKVLKPTNTKITETDATCEKKGKEDNCKDGRKEITENGEKKCVVDKKEAKKVEGGEKDSKNGTTNTTGSNSFLMKKAPLLLAVLLL</sequence>
<dbReference type="GO" id="GO:0098552">
    <property type="term" value="C:side of membrane"/>
    <property type="evidence" value="ECO:0007669"/>
    <property type="project" value="UniProtKB-KW"/>
</dbReference>
<name>A0A1J0R5H9_9TRYP</name>
<evidence type="ECO:0000256" key="1">
    <source>
        <dbReference type="ARBA" id="ARBA00002523"/>
    </source>
</evidence>
<evidence type="ECO:0000256" key="3">
    <source>
        <dbReference type="ARBA" id="ARBA00022475"/>
    </source>
</evidence>
<feature type="compositionally biased region" description="Basic and acidic residues" evidence="8">
    <location>
        <begin position="461"/>
        <end position="475"/>
    </location>
</feature>
<comment type="subcellular location">
    <subcellularLocation>
        <location evidence="2">Cell membrane</location>
        <topology evidence="2">Lipid-anchor</topology>
        <topology evidence="2">GPI-anchor</topology>
    </subcellularLocation>
</comment>
<keyword evidence="7" id="KW-0449">Lipoprotein</keyword>
<organism evidence="10">
    <name type="scientific">Trypanosoma brucei</name>
    <dbReference type="NCBI Taxonomy" id="5691"/>
    <lineage>
        <taxon>Eukaryota</taxon>
        <taxon>Discoba</taxon>
        <taxon>Euglenozoa</taxon>
        <taxon>Kinetoplastea</taxon>
        <taxon>Metakinetoplastina</taxon>
        <taxon>Trypanosomatida</taxon>
        <taxon>Trypanosomatidae</taxon>
        <taxon>Trypanosoma</taxon>
    </lineage>
</organism>
<accession>A0A1J0R5H9</accession>
<evidence type="ECO:0000313" key="10">
    <source>
        <dbReference type="EMBL" id="APD73088.1"/>
    </source>
</evidence>